<gene>
    <name evidence="4" type="ORF">EVJ47_06840</name>
</gene>
<keyword evidence="2" id="KW-0732">Signal</keyword>
<dbReference type="InterPro" id="IPR051398">
    <property type="entry name" value="Polysacch_Deacetylase"/>
</dbReference>
<protein>
    <submittedName>
        <fullName evidence="4">Polysaccharide deacetylase family protein</fullName>
    </submittedName>
</protein>
<dbReference type="PANTHER" id="PTHR34216">
    <property type="match status" value="1"/>
</dbReference>
<evidence type="ECO:0000313" key="5">
    <source>
        <dbReference type="Proteomes" id="UP000320813"/>
    </source>
</evidence>
<dbReference type="GO" id="GO:0016810">
    <property type="term" value="F:hydrolase activity, acting on carbon-nitrogen (but not peptide) bonds"/>
    <property type="evidence" value="ECO:0007669"/>
    <property type="project" value="InterPro"/>
</dbReference>
<dbReference type="InterPro" id="IPR011330">
    <property type="entry name" value="Glyco_hydro/deAcase_b/a-brl"/>
</dbReference>
<evidence type="ECO:0000256" key="2">
    <source>
        <dbReference type="ARBA" id="ARBA00022729"/>
    </source>
</evidence>
<dbReference type="CDD" id="cd10918">
    <property type="entry name" value="CE4_NodB_like_5s_6s"/>
    <property type="match status" value="1"/>
</dbReference>
<dbReference type="PANTHER" id="PTHR34216:SF3">
    <property type="entry name" value="POLY-BETA-1,6-N-ACETYL-D-GLUCOSAMINE N-DEACETYLASE"/>
    <property type="match status" value="1"/>
</dbReference>
<evidence type="ECO:0000256" key="1">
    <source>
        <dbReference type="ARBA" id="ARBA00004613"/>
    </source>
</evidence>
<dbReference type="GO" id="GO:0005975">
    <property type="term" value="P:carbohydrate metabolic process"/>
    <property type="evidence" value="ECO:0007669"/>
    <property type="project" value="InterPro"/>
</dbReference>
<dbReference type="PROSITE" id="PS51677">
    <property type="entry name" value="NODB"/>
    <property type="match status" value="1"/>
</dbReference>
<dbReference type="Gene3D" id="3.20.20.370">
    <property type="entry name" value="Glycoside hydrolase/deacetylase"/>
    <property type="match status" value="1"/>
</dbReference>
<accession>A0A519BAR3</accession>
<dbReference type="GO" id="GO:0005576">
    <property type="term" value="C:extracellular region"/>
    <property type="evidence" value="ECO:0007669"/>
    <property type="project" value="UniProtKB-SubCell"/>
</dbReference>
<dbReference type="Proteomes" id="UP000320813">
    <property type="component" value="Unassembled WGS sequence"/>
</dbReference>
<dbReference type="EMBL" id="SGBD01000003">
    <property type="protein sequence ID" value="RZD14375.1"/>
    <property type="molecule type" value="Genomic_DNA"/>
</dbReference>
<feature type="domain" description="NodB homology" evidence="3">
    <location>
        <begin position="63"/>
        <end position="235"/>
    </location>
</feature>
<dbReference type="AlphaFoldDB" id="A0A519BAR3"/>
<name>A0A519BAR3_9DELT</name>
<dbReference type="InterPro" id="IPR002509">
    <property type="entry name" value="NODB_dom"/>
</dbReference>
<evidence type="ECO:0000313" key="4">
    <source>
        <dbReference type="EMBL" id="RZD14375.1"/>
    </source>
</evidence>
<comment type="subcellular location">
    <subcellularLocation>
        <location evidence="1">Secreted</location>
    </subcellularLocation>
</comment>
<proteinExistence type="predicted"/>
<dbReference type="Pfam" id="PF01522">
    <property type="entry name" value="Polysacc_deac_1"/>
    <property type="match status" value="1"/>
</dbReference>
<comment type="caution">
    <text evidence="4">The sequence shown here is derived from an EMBL/GenBank/DDBJ whole genome shotgun (WGS) entry which is preliminary data.</text>
</comment>
<sequence length="235" mass="26679">MKIPVLYYHKIDFPKKNAVYKGLYVTPKQFKRQMALLKILGYSAIKPEDLISFIKGHKLSVKKPVLITFDDGYENNFINAYPILKNLGFTSLIFISTGFIGKKKSVPDERESAPEDFLDENEIKSMYDGGFSIGSHGINHYYLDKLDEGVLIDELTFSKAYLENLLKTDINFFSYPFGAYNANVMRAIKKAGYSGAFTTAKGKVAAGDNSYELKRIAVNGYNTIFNFLYKIIFLQ</sequence>
<reference evidence="4 5" key="1">
    <citation type="submission" date="2019-01" db="EMBL/GenBank/DDBJ databases">
        <title>Insights into ecological role of a new deltaproteobacterial order Candidatus Sinidesulfobacterales (Sva0485) by metagenomics and metatranscriptomics.</title>
        <authorList>
            <person name="Tan S."/>
            <person name="Liu J."/>
            <person name="Fang Y."/>
            <person name="Hedlund B.P."/>
            <person name="Lian Z.H."/>
            <person name="Huang L.Y."/>
            <person name="Li J.T."/>
            <person name="Huang L.N."/>
            <person name="Li W.J."/>
            <person name="Jiang H.C."/>
            <person name="Dong H.L."/>
            <person name="Shu W.S."/>
        </authorList>
    </citation>
    <scope>NUCLEOTIDE SEQUENCE [LARGE SCALE GENOMIC DNA]</scope>
    <source>
        <strain evidence="4">AP3</strain>
    </source>
</reference>
<organism evidence="4 5">
    <name type="scientific">Candidatus Acidulodesulfobacterium ferriphilum</name>
    <dbReference type="NCBI Taxonomy" id="2597223"/>
    <lineage>
        <taxon>Bacteria</taxon>
        <taxon>Deltaproteobacteria</taxon>
        <taxon>Candidatus Acidulodesulfobacterales</taxon>
        <taxon>Candidatus Acidulodesulfobacterium</taxon>
    </lineage>
</organism>
<dbReference type="SUPFAM" id="SSF88713">
    <property type="entry name" value="Glycoside hydrolase/deacetylase"/>
    <property type="match status" value="1"/>
</dbReference>
<evidence type="ECO:0000259" key="3">
    <source>
        <dbReference type="PROSITE" id="PS51677"/>
    </source>
</evidence>